<dbReference type="InterPro" id="IPR053138">
    <property type="entry name" value="N-alpha-Ac-DABA_deacetylase"/>
</dbReference>
<dbReference type="KEGG" id="hcz:G9Q37_07475"/>
<evidence type="ECO:0000259" key="5">
    <source>
        <dbReference type="Pfam" id="PF24827"/>
    </source>
</evidence>
<organism evidence="6 7">
    <name type="scientific">Hydrogenophaga crocea</name>
    <dbReference type="NCBI Taxonomy" id="2716225"/>
    <lineage>
        <taxon>Bacteria</taxon>
        <taxon>Pseudomonadati</taxon>
        <taxon>Pseudomonadota</taxon>
        <taxon>Betaproteobacteria</taxon>
        <taxon>Burkholderiales</taxon>
        <taxon>Comamonadaceae</taxon>
        <taxon>Hydrogenophaga</taxon>
    </lineage>
</organism>
<dbReference type="Pfam" id="PF24827">
    <property type="entry name" value="AstE_AspA_cat"/>
    <property type="match status" value="1"/>
</dbReference>
<name>A0A6G8IFU9_9BURK</name>
<evidence type="ECO:0000313" key="6">
    <source>
        <dbReference type="EMBL" id="QIM51989.1"/>
    </source>
</evidence>
<keyword evidence="7" id="KW-1185">Reference proteome</keyword>
<reference evidence="6 7" key="1">
    <citation type="submission" date="2020-03" db="EMBL/GenBank/DDBJ databases">
        <title>Hydrogenophaga sp. nov. isolated from cyanobacterial mat.</title>
        <authorList>
            <person name="Thorat V."/>
            <person name="Kirdat K."/>
            <person name="Tiwarekar B."/>
            <person name="Costa E.D."/>
            <person name="Yadav A."/>
        </authorList>
    </citation>
    <scope>NUCLEOTIDE SEQUENCE [LARGE SCALE GENOMIC DNA]</scope>
    <source>
        <strain evidence="6 7">BA0156</strain>
    </source>
</reference>
<dbReference type="PANTHER" id="PTHR37326:SF1">
    <property type="entry name" value="BLL3975 PROTEIN"/>
    <property type="match status" value="1"/>
</dbReference>
<evidence type="ECO:0000256" key="2">
    <source>
        <dbReference type="ARBA" id="ARBA00022723"/>
    </source>
</evidence>
<accession>A0A6G8IFU9</accession>
<comment type="cofactor">
    <cofactor evidence="1">
        <name>Zn(2+)</name>
        <dbReference type="ChEBI" id="CHEBI:29105"/>
    </cofactor>
</comment>
<dbReference type="SUPFAM" id="SSF53187">
    <property type="entry name" value="Zn-dependent exopeptidases"/>
    <property type="match status" value="1"/>
</dbReference>
<keyword evidence="2" id="KW-0479">Metal-binding</keyword>
<sequence length="378" mass="40363">MRRTEHPLLSPSLGVQKTLVSFHAGDPAARPKVYLQASLHAEELPGMLVAHHLRTALEQAEREGRMRGQLVLVPAANPIGLAQRLDHKAMGRFEFDTAQNFNRHYPDLAAAVFDTVRERLGPDGAANVALVRQAVTDWLAAWSPKTELESLRRQLLQLAHDADVVLDMHCDWEAVMHLYAEGACWPPLEPLAWLLGCRAVLIARDSGGGPFDECLSGLWWQLAERLQAAGIQHPLPQGCASTTLEFRGEADVAHEHAERDAAALMAYLVHLGVIAGEAPAIPAPSCQPTPLAGSETLTSPVPGVVVYRARPGDVLAAGDLVAEVIDPTAPGASRVHRVTAGVAGVLYATVAERYCVAGGELGKIAGAKPFRTGALLGA</sequence>
<dbReference type="EMBL" id="CP049989">
    <property type="protein sequence ID" value="QIM51989.1"/>
    <property type="molecule type" value="Genomic_DNA"/>
</dbReference>
<feature type="domain" description="Succinylglutamate desuccinylase/Aspartoacylase catalytic" evidence="5">
    <location>
        <begin position="31"/>
        <end position="107"/>
    </location>
</feature>
<dbReference type="PANTHER" id="PTHR37326">
    <property type="entry name" value="BLL3975 PROTEIN"/>
    <property type="match status" value="1"/>
</dbReference>
<keyword evidence="3" id="KW-0378">Hydrolase</keyword>
<evidence type="ECO:0000256" key="3">
    <source>
        <dbReference type="ARBA" id="ARBA00022801"/>
    </source>
</evidence>
<dbReference type="AlphaFoldDB" id="A0A6G8IFU9"/>
<dbReference type="Gene3D" id="3.40.630.10">
    <property type="entry name" value="Zn peptidases"/>
    <property type="match status" value="1"/>
</dbReference>
<gene>
    <name evidence="6" type="ORF">G9Q37_07475</name>
</gene>
<evidence type="ECO:0000256" key="4">
    <source>
        <dbReference type="ARBA" id="ARBA00022833"/>
    </source>
</evidence>
<dbReference type="Proteomes" id="UP000503162">
    <property type="component" value="Chromosome"/>
</dbReference>
<dbReference type="RefSeq" id="WP_166226589.1">
    <property type="nucleotide sequence ID" value="NZ_CP049989.1"/>
</dbReference>
<keyword evidence="4" id="KW-0862">Zinc</keyword>
<evidence type="ECO:0000313" key="7">
    <source>
        <dbReference type="Proteomes" id="UP000503162"/>
    </source>
</evidence>
<dbReference type="GO" id="GO:0016788">
    <property type="term" value="F:hydrolase activity, acting on ester bonds"/>
    <property type="evidence" value="ECO:0007669"/>
    <property type="project" value="InterPro"/>
</dbReference>
<dbReference type="GO" id="GO:0046872">
    <property type="term" value="F:metal ion binding"/>
    <property type="evidence" value="ECO:0007669"/>
    <property type="project" value="UniProtKB-KW"/>
</dbReference>
<dbReference type="CDD" id="cd06250">
    <property type="entry name" value="M14_PaAOTO_like"/>
    <property type="match status" value="1"/>
</dbReference>
<protein>
    <submittedName>
        <fullName evidence="6">Succinylglutamate desuccinylase/aspartoacylase family protein</fullName>
    </submittedName>
</protein>
<dbReference type="InterPro" id="IPR055438">
    <property type="entry name" value="AstE_AspA_cat"/>
</dbReference>
<evidence type="ECO:0000256" key="1">
    <source>
        <dbReference type="ARBA" id="ARBA00001947"/>
    </source>
</evidence>
<proteinExistence type="predicted"/>